<evidence type="ECO:0000313" key="2">
    <source>
        <dbReference type="EMBL" id="MFC0269885.1"/>
    </source>
</evidence>
<protein>
    <submittedName>
        <fullName evidence="2">DUF6241 domain-containing protein</fullName>
    </submittedName>
</protein>
<dbReference type="RefSeq" id="WP_378929237.1">
    <property type="nucleotide sequence ID" value="NZ_JBHLVO010000001.1"/>
</dbReference>
<dbReference type="Pfam" id="PF19754">
    <property type="entry name" value="DUF6241"/>
    <property type="match status" value="1"/>
</dbReference>
<keyword evidence="1" id="KW-0175">Coiled coil</keyword>
<sequence length="185" mass="21006">MKKFLVILGISVIAIGATGFGAFKFMENAEQQLEKDNKLKEQADHVQVAKEKEEKEIKEQTAKIGGVEYDTGLTFESTQNVVIDVMHKMTHQKVKAEDKWGAIPMISDTINTVYDIISSSNFELKDDLLEIATRWKDSNFNNVVEDHNFFWEYQGGTIGKAYGQLSSIEEETFVLNNFGEEIARE</sequence>
<dbReference type="Proteomes" id="UP001589854">
    <property type="component" value="Unassembled WGS sequence"/>
</dbReference>
<organism evidence="2 3">
    <name type="scientific">Metabacillus herbersteinensis</name>
    <dbReference type="NCBI Taxonomy" id="283816"/>
    <lineage>
        <taxon>Bacteria</taxon>
        <taxon>Bacillati</taxon>
        <taxon>Bacillota</taxon>
        <taxon>Bacilli</taxon>
        <taxon>Bacillales</taxon>
        <taxon>Bacillaceae</taxon>
        <taxon>Metabacillus</taxon>
    </lineage>
</organism>
<dbReference type="EMBL" id="JBHLVO010000001">
    <property type="protein sequence ID" value="MFC0269885.1"/>
    <property type="molecule type" value="Genomic_DNA"/>
</dbReference>
<accession>A0ABV6G884</accession>
<proteinExistence type="predicted"/>
<dbReference type="InterPro" id="IPR046208">
    <property type="entry name" value="DUF6241"/>
</dbReference>
<keyword evidence="3" id="KW-1185">Reference proteome</keyword>
<gene>
    <name evidence="2" type="ORF">ACFFIX_00230</name>
</gene>
<name>A0ABV6G884_9BACI</name>
<feature type="coiled-coil region" evidence="1">
    <location>
        <begin position="26"/>
        <end position="63"/>
    </location>
</feature>
<reference evidence="2 3" key="1">
    <citation type="submission" date="2024-09" db="EMBL/GenBank/DDBJ databases">
        <authorList>
            <person name="Sun Q."/>
            <person name="Mori K."/>
        </authorList>
    </citation>
    <scope>NUCLEOTIDE SEQUENCE [LARGE SCALE GENOMIC DNA]</scope>
    <source>
        <strain evidence="2 3">CCM 7228</strain>
    </source>
</reference>
<evidence type="ECO:0000313" key="3">
    <source>
        <dbReference type="Proteomes" id="UP001589854"/>
    </source>
</evidence>
<evidence type="ECO:0000256" key="1">
    <source>
        <dbReference type="SAM" id="Coils"/>
    </source>
</evidence>
<comment type="caution">
    <text evidence="2">The sequence shown here is derived from an EMBL/GenBank/DDBJ whole genome shotgun (WGS) entry which is preliminary data.</text>
</comment>